<name>A0A2V1ASS8_9ASCO</name>
<feature type="region of interest" description="Disordered" evidence="7">
    <location>
        <begin position="1"/>
        <end position="21"/>
    </location>
</feature>
<dbReference type="GO" id="GO:0000122">
    <property type="term" value="P:negative regulation of transcription by RNA polymerase II"/>
    <property type="evidence" value="ECO:0007669"/>
    <property type="project" value="TreeGrafter"/>
</dbReference>
<evidence type="ECO:0000256" key="7">
    <source>
        <dbReference type="SAM" id="MobiDB-lite"/>
    </source>
</evidence>
<feature type="compositionally biased region" description="Low complexity" evidence="7">
    <location>
        <begin position="79"/>
        <end position="92"/>
    </location>
</feature>
<evidence type="ECO:0000256" key="6">
    <source>
        <dbReference type="PROSITE-ProRule" id="PRU00094"/>
    </source>
</evidence>
<dbReference type="PROSITE" id="PS50114">
    <property type="entry name" value="GATA_ZN_FINGER_2"/>
    <property type="match status" value="1"/>
</dbReference>
<protein>
    <recommendedName>
        <fullName evidence="8">GATA-type domain-containing protein</fullName>
    </recommendedName>
</protein>
<dbReference type="InterPro" id="IPR013088">
    <property type="entry name" value="Znf_NHR/GATA"/>
</dbReference>
<feature type="region of interest" description="Disordered" evidence="7">
    <location>
        <begin position="37"/>
        <end position="246"/>
    </location>
</feature>
<dbReference type="PROSITE" id="PS00344">
    <property type="entry name" value="GATA_ZN_FINGER_1"/>
    <property type="match status" value="1"/>
</dbReference>
<keyword evidence="5" id="KW-0539">Nucleus</keyword>
<dbReference type="GO" id="GO:0008270">
    <property type="term" value="F:zinc ion binding"/>
    <property type="evidence" value="ECO:0007669"/>
    <property type="project" value="UniProtKB-KW"/>
</dbReference>
<feature type="compositionally biased region" description="Basic and acidic residues" evidence="7">
    <location>
        <begin position="213"/>
        <end position="242"/>
    </location>
</feature>
<dbReference type="GO" id="GO:0000978">
    <property type="term" value="F:RNA polymerase II cis-regulatory region sequence-specific DNA binding"/>
    <property type="evidence" value="ECO:0007669"/>
    <property type="project" value="TreeGrafter"/>
</dbReference>
<feature type="compositionally biased region" description="Basic and acidic residues" evidence="7">
    <location>
        <begin position="130"/>
        <end position="140"/>
    </location>
</feature>
<keyword evidence="10" id="KW-1185">Reference proteome</keyword>
<evidence type="ECO:0000256" key="1">
    <source>
        <dbReference type="ARBA" id="ARBA00004123"/>
    </source>
</evidence>
<dbReference type="GO" id="GO:0000981">
    <property type="term" value="F:DNA-binding transcription factor activity, RNA polymerase II-specific"/>
    <property type="evidence" value="ECO:0007669"/>
    <property type="project" value="TreeGrafter"/>
</dbReference>
<feature type="region of interest" description="Disordered" evidence="7">
    <location>
        <begin position="299"/>
        <end position="323"/>
    </location>
</feature>
<feature type="region of interest" description="Disordered" evidence="7">
    <location>
        <begin position="395"/>
        <end position="419"/>
    </location>
</feature>
<comment type="caution">
    <text evidence="9">The sequence shown here is derived from an EMBL/GenBank/DDBJ whole genome shotgun (WGS) entry which is preliminary data.</text>
</comment>
<dbReference type="CDD" id="cd00202">
    <property type="entry name" value="ZnF_GATA"/>
    <property type="match status" value="1"/>
</dbReference>
<evidence type="ECO:0000256" key="5">
    <source>
        <dbReference type="ARBA" id="ARBA00023242"/>
    </source>
</evidence>
<dbReference type="InterPro" id="IPR039355">
    <property type="entry name" value="Transcription_factor_GATA"/>
</dbReference>
<dbReference type="PANTHER" id="PTHR10071:SF281">
    <property type="entry name" value="BOX A-BINDING FACTOR-RELATED"/>
    <property type="match status" value="1"/>
</dbReference>
<evidence type="ECO:0000256" key="4">
    <source>
        <dbReference type="ARBA" id="ARBA00022833"/>
    </source>
</evidence>
<evidence type="ECO:0000256" key="2">
    <source>
        <dbReference type="ARBA" id="ARBA00022723"/>
    </source>
</evidence>
<keyword evidence="3 6" id="KW-0863">Zinc-finger</keyword>
<sequence length="817" mass="89007">MDSPQSSSSDARARAGLDQGPTILELFSQAKKLLALKPRVENRQWRKEGSSAQNEGQGSSGGQNQGHFHLSGQQNQGPVDSRVLDLLSPLSVDDLRSNHVRSSSRDGKSHRAPPQTEITPSSMDCSPPRHFQESSVESKRRMSTTNGSRDSDALSFKAGSGIKKEPSEGVSTVQVYSSQSPPREIQTGKASAPTPPTSQKREARPVSNLTSSLRKEKDTSEPDSESAKAKDDSKDENKDKPTECQNCHTMKTPLWRKDPSGNTLCNACGLFLKLHGTMRPLSLKTDVIKKRCSRRASSSARNVSSSVQAASSFPNRTPSSSEFARYRDDQGIPINQSSSYIAPAGSYGASYTGERPKNVLILPKPSNTGSAPGSAAGSVPGSYINSVGSSLNLQANSQFSKPSSPYSTTSQFKRKKSDININEMSDGFDRRIPSSLSMSSSFNNGAGTPTVKRGFQASSLNRRTSVTNLNRKSSYVGTPNGYSMTSPQPFTPNSAATPGATGNTPFVQPNLNSLSGSVPSAANAMRHNVSTPVMGFSSNTYFENPSTQSYNNNAPSEVHSPSSYTNTTHLSSRQSFIVPSDVTPFTAFTADSHTNLNSPDKTGDTMADDDFFRTYTSLHNEDDDKMTPLDDDNIVPMDTDMGEVGSKYEIKPSNTRSTLTHGLKGQHGSDSNENLQKGNQPYGDLDWLNGTSYEVDAVKEAREPEEVPESVLKVPKLRGLEWHNRRAKQRISNRTKHLVDPEPTATAPLSEAIWYNVDAIVRALSSAGSEVGMGEYPERRAKLRKERKQKLKRRKLYGAEEYDLNEESPFLDFDLLV</sequence>
<keyword evidence="2" id="KW-0479">Metal-binding</keyword>
<dbReference type="InterPro" id="IPR000679">
    <property type="entry name" value="Znf_GATA"/>
</dbReference>
<comment type="subcellular location">
    <subcellularLocation>
        <location evidence="1">Nucleus</location>
    </subcellularLocation>
</comment>
<dbReference type="VEuPathDB" id="FungiDB:CXQ85_004310"/>
<dbReference type="OrthoDB" id="515401at2759"/>
<dbReference type="GO" id="GO:0005634">
    <property type="term" value="C:nucleus"/>
    <property type="evidence" value="ECO:0007669"/>
    <property type="project" value="UniProtKB-SubCell"/>
</dbReference>
<feature type="region of interest" description="Disordered" evidence="7">
    <location>
        <begin position="644"/>
        <end position="688"/>
    </location>
</feature>
<dbReference type="FunFam" id="3.30.50.10:FF:000007">
    <property type="entry name" value="Nitrogen regulatory AreA, N-terminal"/>
    <property type="match status" value="1"/>
</dbReference>
<feature type="compositionally biased region" description="Polar residues" evidence="7">
    <location>
        <begin position="395"/>
        <end position="411"/>
    </location>
</feature>
<evidence type="ECO:0000313" key="10">
    <source>
        <dbReference type="Proteomes" id="UP000244309"/>
    </source>
</evidence>
<evidence type="ECO:0000256" key="3">
    <source>
        <dbReference type="ARBA" id="ARBA00022771"/>
    </source>
</evidence>
<gene>
    <name evidence="9" type="ORF">CXQ85_004310</name>
</gene>
<evidence type="ECO:0000313" key="9">
    <source>
        <dbReference type="EMBL" id="PVH20802.1"/>
    </source>
</evidence>
<dbReference type="AlphaFoldDB" id="A0A2V1ASS8"/>
<dbReference type="GeneID" id="37009640"/>
<feature type="region of interest" description="Disordered" evidence="7">
    <location>
        <begin position="442"/>
        <end position="461"/>
    </location>
</feature>
<feature type="compositionally biased region" description="Basic and acidic residues" evidence="7">
    <location>
        <begin position="38"/>
        <end position="49"/>
    </location>
</feature>
<feature type="compositionally biased region" description="Polar residues" evidence="7">
    <location>
        <begin position="313"/>
        <end position="322"/>
    </location>
</feature>
<dbReference type="Proteomes" id="UP000244309">
    <property type="component" value="Unassembled WGS sequence"/>
</dbReference>
<proteinExistence type="predicted"/>
<dbReference type="PRINTS" id="PR00619">
    <property type="entry name" value="GATAZNFINGER"/>
</dbReference>
<feature type="compositionally biased region" description="Basic and acidic residues" evidence="7">
    <location>
        <begin position="93"/>
        <end position="109"/>
    </location>
</feature>
<feature type="compositionally biased region" description="Polar residues" evidence="7">
    <location>
        <begin position="668"/>
        <end position="679"/>
    </location>
</feature>
<dbReference type="STRING" id="45357.A0A2V1ASS8"/>
<dbReference type="GO" id="GO:0045944">
    <property type="term" value="P:positive regulation of transcription by RNA polymerase II"/>
    <property type="evidence" value="ECO:0007669"/>
    <property type="project" value="TreeGrafter"/>
</dbReference>
<feature type="region of interest" description="Disordered" evidence="7">
    <location>
        <begin position="546"/>
        <end position="567"/>
    </location>
</feature>
<accession>A0A2V1ASS8</accession>
<organism evidence="9 10">
    <name type="scientific">Candidozyma haemuli</name>
    <dbReference type="NCBI Taxonomy" id="45357"/>
    <lineage>
        <taxon>Eukaryota</taxon>
        <taxon>Fungi</taxon>
        <taxon>Dikarya</taxon>
        <taxon>Ascomycota</taxon>
        <taxon>Saccharomycotina</taxon>
        <taxon>Pichiomycetes</taxon>
        <taxon>Metschnikowiaceae</taxon>
        <taxon>Candidozyma</taxon>
    </lineage>
</organism>
<dbReference type="SMART" id="SM00401">
    <property type="entry name" value="ZnF_GATA"/>
    <property type="match status" value="1"/>
</dbReference>
<dbReference type="RefSeq" id="XP_025341742.1">
    <property type="nucleotide sequence ID" value="XM_025487934.1"/>
</dbReference>
<evidence type="ECO:0000259" key="8">
    <source>
        <dbReference type="PROSITE" id="PS50114"/>
    </source>
</evidence>
<feature type="compositionally biased region" description="Polar residues" evidence="7">
    <location>
        <begin position="1"/>
        <end position="10"/>
    </location>
</feature>
<reference evidence="9 10" key="1">
    <citation type="submission" date="2017-12" db="EMBL/GenBank/DDBJ databases">
        <title>Genome Sequence of a Multidrug-Resistant Candida haemulonii Isolate from a Patient with Chronic Leg Ulcers in Israel.</title>
        <authorList>
            <person name="Chow N.A."/>
            <person name="Gade L."/>
            <person name="Batra D."/>
            <person name="Rowe L.A."/>
            <person name="Ben-Ami R."/>
            <person name="Loparev V.N."/>
            <person name="Litvintseva A.P."/>
        </authorList>
    </citation>
    <scope>NUCLEOTIDE SEQUENCE [LARGE SCALE GENOMIC DNA]</scope>
    <source>
        <strain evidence="9 10">B11899</strain>
    </source>
</reference>
<feature type="compositionally biased region" description="Polar residues" evidence="7">
    <location>
        <begin position="169"/>
        <end position="181"/>
    </location>
</feature>
<dbReference type="PANTHER" id="PTHR10071">
    <property type="entry name" value="TRANSCRIPTION FACTOR GATA FAMILY MEMBER"/>
    <property type="match status" value="1"/>
</dbReference>
<feature type="domain" description="GATA-type" evidence="8">
    <location>
        <begin position="238"/>
        <end position="291"/>
    </location>
</feature>
<feature type="compositionally biased region" description="Low complexity" evidence="7">
    <location>
        <begin position="299"/>
        <end position="312"/>
    </location>
</feature>
<keyword evidence="4" id="KW-0862">Zinc</keyword>
<dbReference type="EMBL" id="PKFO01000004">
    <property type="protein sequence ID" value="PVH20802.1"/>
    <property type="molecule type" value="Genomic_DNA"/>
</dbReference>
<dbReference type="SUPFAM" id="SSF57716">
    <property type="entry name" value="Glucocorticoid receptor-like (DNA-binding domain)"/>
    <property type="match status" value="1"/>
</dbReference>
<dbReference type="Gene3D" id="3.30.50.10">
    <property type="entry name" value="Erythroid Transcription Factor GATA-1, subunit A"/>
    <property type="match status" value="1"/>
</dbReference>
<dbReference type="Pfam" id="PF00320">
    <property type="entry name" value="GATA"/>
    <property type="match status" value="1"/>
</dbReference>